<sequence>MRRIYKLGGGDTMLYSFEAETEVKAPLLITHFVGGTDAGKAGSIAIDQLLASLPGKRIATFNTDELLDYSTQRPTVTIDEWQVVEVSSPEIVLDLIHDDSGTPILILHGPEPSLKWKTFTKEVTALAKNAGVELVISMKGMPASIPHTRGPLVHLQASDPELVKNQPPMGRPMDFPASMNTFLAYALNQEGIESISFLVTVPFYLSAATYTQGGLALLNRVAQLLDVRLPIGNLEEVNDVPIAEIPGNVVETEELATLLRSLEQHYDEQVFPAMLDNPDTLASLSDTFLHEQDIDVDALAETIEKFLERAEEEEN</sequence>
<dbReference type="Pfam" id="PF09754">
    <property type="entry name" value="PAC2"/>
    <property type="match status" value="1"/>
</dbReference>
<dbReference type="HOGENOM" id="CLU_055821_0_0_11"/>
<comment type="caution">
    <text evidence="1">The sequence shown here is derived from an EMBL/GenBank/DDBJ whole genome shotgun (WGS) entry which is preliminary data.</text>
</comment>
<dbReference type="EMBL" id="ACFG01000030">
    <property type="protein sequence ID" value="EEH64020.1"/>
    <property type="molecule type" value="Genomic_DNA"/>
</dbReference>
<dbReference type="PIRSF" id="PIRSF028754">
    <property type="entry name" value="UCP028754"/>
    <property type="match status" value="1"/>
</dbReference>
<evidence type="ECO:0000313" key="1">
    <source>
        <dbReference type="EMBL" id="EEH64020.1"/>
    </source>
</evidence>
<dbReference type="STRING" id="525245.HMPREF0044_1039"/>
<dbReference type="InterPro" id="IPR008492">
    <property type="entry name" value="Rv2714-like"/>
</dbReference>
<evidence type="ECO:0000313" key="2">
    <source>
        <dbReference type="Proteomes" id="UP000010301"/>
    </source>
</evidence>
<dbReference type="AlphaFoldDB" id="C0W0G1"/>
<name>C0W0G1_9ACTO</name>
<dbReference type="Gene3D" id="3.40.50.10900">
    <property type="entry name" value="PAC-like subunit"/>
    <property type="match status" value="1"/>
</dbReference>
<dbReference type="eggNOG" id="COG1938">
    <property type="taxonomic scope" value="Bacteria"/>
</dbReference>
<protein>
    <recommendedName>
        <fullName evidence="3">PAC2 family protein</fullName>
    </recommendedName>
</protein>
<evidence type="ECO:0008006" key="3">
    <source>
        <dbReference type="Google" id="ProtNLM"/>
    </source>
</evidence>
<accession>C0W0G1</accession>
<dbReference type="InterPro" id="IPR019151">
    <property type="entry name" value="Proteasome_assmbl_chaperone_2"/>
</dbReference>
<dbReference type="InterPro" id="IPR038389">
    <property type="entry name" value="PSMG2_sf"/>
</dbReference>
<gene>
    <name evidence="1" type="ORF">HMPREF0044_1039</name>
</gene>
<organism evidence="1 2">
    <name type="scientific">Gleimia coleocanis DSM 15436</name>
    <dbReference type="NCBI Taxonomy" id="525245"/>
    <lineage>
        <taxon>Bacteria</taxon>
        <taxon>Bacillati</taxon>
        <taxon>Actinomycetota</taxon>
        <taxon>Actinomycetes</taxon>
        <taxon>Actinomycetales</taxon>
        <taxon>Actinomycetaceae</taxon>
        <taxon>Gleimia</taxon>
    </lineage>
</organism>
<keyword evidence="2" id="KW-1185">Reference proteome</keyword>
<dbReference type="SUPFAM" id="SSF159659">
    <property type="entry name" value="Cgl1923-like"/>
    <property type="match status" value="1"/>
</dbReference>
<proteinExistence type="predicted"/>
<dbReference type="Proteomes" id="UP000010301">
    <property type="component" value="Unassembled WGS sequence"/>
</dbReference>
<reference evidence="1 2" key="1">
    <citation type="submission" date="2009-01" db="EMBL/GenBank/DDBJ databases">
        <authorList>
            <person name="Qin X."/>
            <person name="Bachman B."/>
            <person name="Battles P."/>
            <person name="Bell A."/>
            <person name="Bess C."/>
            <person name="Bickham C."/>
            <person name="Chaboub L."/>
            <person name="Chen D."/>
            <person name="Coyle M."/>
            <person name="Deiros D.R."/>
            <person name="Dinh H."/>
            <person name="Forbes L."/>
            <person name="Fowler G."/>
            <person name="Francisco L."/>
            <person name="Fu Q."/>
            <person name="Gubbala S."/>
            <person name="Hale W."/>
            <person name="Han Y."/>
            <person name="Hemphill L."/>
            <person name="Highlander S.K."/>
            <person name="Hirani K."/>
            <person name="Hogues M."/>
            <person name="Jackson L."/>
            <person name="Jakkamsetti A."/>
            <person name="Javaid M."/>
            <person name="Jiang H."/>
            <person name="Korchina V."/>
            <person name="Kovar C."/>
            <person name="Lara F."/>
            <person name="Lee S."/>
            <person name="Mata R."/>
            <person name="Mathew T."/>
            <person name="Moen C."/>
            <person name="Morales K."/>
            <person name="Munidasa M."/>
            <person name="Nazareth L."/>
            <person name="Ngo R."/>
            <person name="Nguyen L."/>
            <person name="Okwuonu G."/>
            <person name="Ongeri F."/>
            <person name="Patil S."/>
            <person name="Petrosino J."/>
            <person name="Pham C."/>
            <person name="Pham P."/>
            <person name="Pu L.-L."/>
            <person name="Puazo M."/>
            <person name="Raj R."/>
            <person name="Reid J."/>
            <person name="Rouhana J."/>
            <person name="Saada N."/>
            <person name="Shang Y."/>
            <person name="Simmons D."/>
            <person name="Thornton R."/>
            <person name="Warren J."/>
            <person name="Weissenberger G."/>
            <person name="Zhang J."/>
            <person name="Zhang L."/>
            <person name="Zhou C."/>
            <person name="Zhu D."/>
            <person name="Muzny D."/>
            <person name="Worley K."/>
            <person name="Gibbs R."/>
        </authorList>
    </citation>
    <scope>NUCLEOTIDE SEQUENCE [LARGE SCALE GENOMIC DNA]</scope>
    <source>
        <strain evidence="1 2">DSM 15436</strain>
    </source>
</reference>